<keyword evidence="4" id="KW-0255">Endonuclease</keyword>
<keyword evidence="2" id="KW-1277">Toxin-antitoxin system</keyword>
<evidence type="ECO:0000313" key="8">
    <source>
        <dbReference type="EMBL" id="RBT66003.1"/>
    </source>
</evidence>
<protein>
    <recommendedName>
        <fullName evidence="7">Endoribonuclease YoeB</fullName>
    </recommendedName>
    <alternativeName>
        <fullName evidence="6">Putative mRNA interferase YoeB</fullName>
    </alternativeName>
</protein>
<dbReference type="RefSeq" id="WP_010720566.1">
    <property type="nucleotide sequence ID" value="NZ_JALKNX010000014.1"/>
</dbReference>
<comment type="similarity">
    <text evidence="1">Belongs to the YoeB family.</text>
</comment>
<dbReference type="Proteomes" id="UP000253498">
    <property type="component" value="Unassembled WGS sequence"/>
</dbReference>
<sequence>MGFTIEIKKNAKKDLPKLKSAGLHKKFDELIQVIRENPFQTPPPYEKLVGVPYYSRRINIQHRLVYSVDIKENVVVILSVWSHYERGLN</sequence>
<dbReference type="GO" id="GO:0016787">
    <property type="term" value="F:hydrolase activity"/>
    <property type="evidence" value="ECO:0007669"/>
    <property type="project" value="UniProtKB-KW"/>
</dbReference>
<reference evidence="8 9" key="1">
    <citation type="submission" date="2015-06" db="EMBL/GenBank/DDBJ databases">
        <title>The Genome Sequence of Enterococcus hirae 88EA1.</title>
        <authorList>
            <consortium name="The Broad Institute Genomics Platform"/>
            <consortium name="The Broad Institute Genome Sequencing Center for Infectious Disease"/>
            <person name="Earl A.M."/>
            <person name="Van Tyne D."/>
            <person name="Lebreton F."/>
            <person name="Saavedra J.T."/>
            <person name="Gilmore M.S."/>
            <person name="Manson McGuire A."/>
            <person name="Clock S."/>
            <person name="Crupain M."/>
            <person name="Rangan U."/>
            <person name="Young S."/>
            <person name="Abouelleil A."/>
            <person name="Cao P."/>
            <person name="Chapman S.B."/>
            <person name="Griggs A."/>
            <person name="Priest M."/>
            <person name="Shea T."/>
            <person name="Wortman J."/>
            <person name="Nusbaum C."/>
            <person name="Birren B."/>
        </authorList>
    </citation>
    <scope>NUCLEOTIDE SEQUENCE [LARGE SCALE GENOMIC DNA]</scope>
    <source>
        <strain evidence="8 9">88EA1</strain>
    </source>
</reference>
<evidence type="ECO:0000256" key="2">
    <source>
        <dbReference type="ARBA" id="ARBA00022649"/>
    </source>
</evidence>
<evidence type="ECO:0000256" key="6">
    <source>
        <dbReference type="ARBA" id="ARBA00030388"/>
    </source>
</evidence>
<dbReference type="EMBL" id="LESJ01000012">
    <property type="protein sequence ID" value="RBT66003.1"/>
    <property type="molecule type" value="Genomic_DNA"/>
</dbReference>
<evidence type="ECO:0000256" key="5">
    <source>
        <dbReference type="ARBA" id="ARBA00022801"/>
    </source>
</evidence>
<evidence type="ECO:0000256" key="3">
    <source>
        <dbReference type="ARBA" id="ARBA00022722"/>
    </source>
</evidence>
<dbReference type="PANTHER" id="PTHR38039">
    <property type="entry name" value="TOXIN YOEB"/>
    <property type="match status" value="1"/>
</dbReference>
<gene>
    <name evidence="8" type="ORF">EB03_02863</name>
</gene>
<dbReference type="GO" id="GO:0045892">
    <property type="term" value="P:negative regulation of DNA-templated transcription"/>
    <property type="evidence" value="ECO:0007669"/>
    <property type="project" value="TreeGrafter"/>
</dbReference>
<keyword evidence="3" id="KW-0540">Nuclease</keyword>
<name>A0AB37IGL9_ENTHR</name>
<dbReference type="InterPro" id="IPR009614">
    <property type="entry name" value="YoeB_toxin"/>
</dbReference>
<organism evidence="8 9">
    <name type="scientific">Enterococcus hirae</name>
    <dbReference type="NCBI Taxonomy" id="1354"/>
    <lineage>
        <taxon>Bacteria</taxon>
        <taxon>Bacillati</taxon>
        <taxon>Bacillota</taxon>
        <taxon>Bacilli</taxon>
        <taxon>Lactobacillales</taxon>
        <taxon>Enterococcaceae</taxon>
        <taxon>Enterococcus</taxon>
    </lineage>
</organism>
<dbReference type="AlphaFoldDB" id="A0AB37IGL9"/>
<dbReference type="Gene3D" id="3.30.2310.20">
    <property type="entry name" value="RelE-like"/>
    <property type="match status" value="1"/>
</dbReference>
<evidence type="ECO:0000256" key="7">
    <source>
        <dbReference type="ARBA" id="ARBA00050056"/>
    </source>
</evidence>
<dbReference type="Pfam" id="PF06769">
    <property type="entry name" value="YoeB_toxin"/>
    <property type="match status" value="1"/>
</dbReference>
<dbReference type="GO" id="GO:0006401">
    <property type="term" value="P:RNA catabolic process"/>
    <property type="evidence" value="ECO:0007669"/>
    <property type="project" value="InterPro"/>
</dbReference>
<evidence type="ECO:0000256" key="4">
    <source>
        <dbReference type="ARBA" id="ARBA00022759"/>
    </source>
</evidence>
<dbReference type="NCBIfam" id="TIGR02116">
    <property type="entry name" value="toxin_Txe_YoeB"/>
    <property type="match status" value="1"/>
</dbReference>
<dbReference type="GO" id="GO:0004519">
    <property type="term" value="F:endonuclease activity"/>
    <property type="evidence" value="ECO:0007669"/>
    <property type="project" value="UniProtKB-KW"/>
</dbReference>
<comment type="caution">
    <text evidence="8">The sequence shown here is derived from an EMBL/GenBank/DDBJ whole genome shotgun (WGS) entry which is preliminary data.</text>
</comment>
<dbReference type="SUPFAM" id="SSF143011">
    <property type="entry name" value="RelE-like"/>
    <property type="match status" value="1"/>
</dbReference>
<keyword evidence="5" id="KW-0378">Hydrolase</keyword>
<evidence type="ECO:0000256" key="1">
    <source>
        <dbReference type="ARBA" id="ARBA00008172"/>
    </source>
</evidence>
<accession>A0AB37IGL9</accession>
<proteinExistence type="inferred from homology"/>
<evidence type="ECO:0000313" key="9">
    <source>
        <dbReference type="Proteomes" id="UP000253498"/>
    </source>
</evidence>
<dbReference type="InterPro" id="IPR035093">
    <property type="entry name" value="RelE/ParE_toxin_dom_sf"/>
</dbReference>
<dbReference type="PANTHER" id="PTHR38039:SF1">
    <property type="entry name" value="TOXIN YOEB"/>
    <property type="match status" value="1"/>
</dbReference>